<dbReference type="InterPro" id="IPR028082">
    <property type="entry name" value="Peripla_BP_I"/>
</dbReference>
<sequence>MKRSRAATCIALAAALLAAATLTATGDEVGVSEDAILFGQAAALEGPSSVLGQRMRQGIVAAFTEINAKGGIHGRKLQLVSRDDGYDPDRSVAQTLRLIEDDKVFALIGAVGTPTAMATIPITSARDVPFIGPVSGAEFLRDLELANVVNIRASYGAESETLIKHLTEDRHFTRIAIFYQDDSFGRDGLTGVKIALAKRGLELAAEGTFERNTRAVGAAWRTIKRAEPEAIVMVGTYGPSAEFIKLAHRSGLSPTFVNISFVGATALAKELGSDGEGVVVAQVVPFPWDRSIKLVADYQAAQKAIDPTLTPDFVSLEGYLSGRLAAAALENLGPNPTRAGLLRTINDVGRFDISGSVVTVGFRAIETPPKVFLTVIQKDGTFRAIDRL</sequence>
<dbReference type="Pfam" id="PF13458">
    <property type="entry name" value="Peripla_BP_6"/>
    <property type="match status" value="1"/>
</dbReference>
<dbReference type="RefSeq" id="WP_148775815.1">
    <property type="nucleotide sequence ID" value="NZ_VSSS01000050.1"/>
</dbReference>
<evidence type="ECO:0000256" key="5">
    <source>
        <dbReference type="SAM" id="SignalP"/>
    </source>
</evidence>
<dbReference type="EMBL" id="VSSS01000050">
    <property type="protein sequence ID" value="TYL90963.1"/>
    <property type="molecule type" value="Genomic_DNA"/>
</dbReference>
<keyword evidence="8" id="KW-1185">Reference proteome</keyword>
<comment type="caution">
    <text evidence="7">The sequence shown here is derived from an EMBL/GenBank/DDBJ whole genome shotgun (WGS) entry which is preliminary data.</text>
</comment>
<keyword evidence="2" id="KW-0813">Transport</keyword>
<protein>
    <submittedName>
        <fullName evidence="7">ABC transporter substrate-binding protein</fullName>
    </submittedName>
</protein>
<evidence type="ECO:0000313" key="7">
    <source>
        <dbReference type="EMBL" id="TYL90963.1"/>
    </source>
</evidence>
<evidence type="ECO:0000256" key="2">
    <source>
        <dbReference type="ARBA" id="ARBA00022448"/>
    </source>
</evidence>
<dbReference type="AlphaFoldDB" id="A0A5D3K5Y0"/>
<dbReference type="InterPro" id="IPR000709">
    <property type="entry name" value="Leu_Ile_Val-bd"/>
</dbReference>
<organism evidence="7 8">
    <name type="scientific">Bradyrhizobium rifense</name>
    <dbReference type="NCBI Taxonomy" id="515499"/>
    <lineage>
        <taxon>Bacteria</taxon>
        <taxon>Pseudomonadati</taxon>
        <taxon>Pseudomonadota</taxon>
        <taxon>Alphaproteobacteria</taxon>
        <taxon>Hyphomicrobiales</taxon>
        <taxon>Nitrobacteraceae</taxon>
        <taxon>Bradyrhizobium</taxon>
    </lineage>
</organism>
<feature type="chain" id="PRO_5022934852" evidence="5">
    <location>
        <begin position="27"/>
        <end position="388"/>
    </location>
</feature>
<feature type="signal peptide" evidence="5">
    <location>
        <begin position="1"/>
        <end position="26"/>
    </location>
</feature>
<name>A0A5D3K5Y0_9BRAD</name>
<evidence type="ECO:0000313" key="8">
    <source>
        <dbReference type="Proteomes" id="UP000324758"/>
    </source>
</evidence>
<evidence type="ECO:0000256" key="3">
    <source>
        <dbReference type="ARBA" id="ARBA00022729"/>
    </source>
</evidence>
<dbReference type="Proteomes" id="UP000324758">
    <property type="component" value="Unassembled WGS sequence"/>
</dbReference>
<gene>
    <name evidence="7" type="ORF">FXB40_30545</name>
</gene>
<dbReference type="Gene3D" id="3.40.50.2300">
    <property type="match status" value="2"/>
</dbReference>
<feature type="domain" description="Leucine-binding protein" evidence="6">
    <location>
        <begin position="39"/>
        <end position="352"/>
    </location>
</feature>
<dbReference type="PRINTS" id="PR00337">
    <property type="entry name" value="LEUILEVALBP"/>
</dbReference>
<dbReference type="CDD" id="cd19978">
    <property type="entry name" value="PBP1_ABC_ligand_binding-like"/>
    <property type="match status" value="1"/>
</dbReference>
<keyword evidence="4" id="KW-0029">Amino-acid transport</keyword>
<dbReference type="InterPro" id="IPR028081">
    <property type="entry name" value="Leu-bd"/>
</dbReference>
<comment type="similarity">
    <text evidence="1">Belongs to the leucine-binding protein family.</text>
</comment>
<dbReference type="OrthoDB" id="9791590at2"/>
<proteinExistence type="inferred from homology"/>
<evidence type="ECO:0000256" key="4">
    <source>
        <dbReference type="ARBA" id="ARBA00022970"/>
    </source>
</evidence>
<evidence type="ECO:0000256" key="1">
    <source>
        <dbReference type="ARBA" id="ARBA00010062"/>
    </source>
</evidence>
<dbReference type="SUPFAM" id="SSF53822">
    <property type="entry name" value="Periplasmic binding protein-like I"/>
    <property type="match status" value="1"/>
</dbReference>
<reference evidence="7 8" key="1">
    <citation type="submission" date="2019-08" db="EMBL/GenBank/DDBJ databases">
        <title>Bradyrhizobium hipponensis sp. nov., a rhizobium isolated from a Lupinus angustifolius root nodule in Tunisia.</title>
        <authorList>
            <person name="Off K."/>
            <person name="Rejili M."/>
            <person name="Mars M."/>
            <person name="Brachmann A."/>
            <person name="Marin M."/>
        </authorList>
    </citation>
    <scope>NUCLEOTIDE SEQUENCE [LARGE SCALE GENOMIC DNA]</scope>
    <source>
        <strain evidence="7 8">CTAW71</strain>
    </source>
</reference>
<accession>A0A5D3K5Y0</accession>
<dbReference type="PANTHER" id="PTHR47235:SF1">
    <property type="entry name" value="BLR6548 PROTEIN"/>
    <property type="match status" value="1"/>
</dbReference>
<dbReference type="GO" id="GO:0006865">
    <property type="term" value="P:amino acid transport"/>
    <property type="evidence" value="ECO:0007669"/>
    <property type="project" value="UniProtKB-KW"/>
</dbReference>
<evidence type="ECO:0000259" key="6">
    <source>
        <dbReference type="Pfam" id="PF13458"/>
    </source>
</evidence>
<keyword evidence="3 5" id="KW-0732">Signal</keyword>
<dbReference type="PANTHER" id="PTHR47235">
    <property type="entry name" value="BLR6548 PROTEIN"/>
    <property type="match status" value="1"/>
</dbReference>